<name>A0A286RGY3_9BACT</name>
<gene>
    <name evidence="1" type="ORF">THTE_2600</name>
</gene>
<sequence length="491" mass="55546">MGMLEFHADDVLGLSPEIVQCAYFAGLDRVPWLTRGEFDGGILRIWRDGEQSGTLIIPVKVSEHARLALPTGTLAERYSPYDLAVELTRGRVGHLRNQMEEWQLLGLDVPSPVVEQVNQATALLAQAITKRSREHSASKLAWDGLHLALEASSELCQRYIAQAISVRRVLSRGKIPFWLGITVSDVLPDSSATQRLMEFANAAVAAFPWKAGATGPRQFSFDWPDRWLLWCRETGMYRGLGPLLDLRPQGVPTWIDLEQPWSLIQQSAFSFVEATVRRYRGRVDFWEVAGPLNVATPFPLPEDKLAAFVAGAIQMARDLDPGAVIALSVRQPWLEDLRMRECQYPAPFVVDALIRARVGLDALVLEVDLGYVPGGSYLRDVFEWHRQLEYWGQMGLPIYVRFSAPSQTSPDPLATGRTRPVHCEWTPEEHARWARSYFLMALAKPFVRGFLWSNWADFQPHEFPHSGLLDVTRRFKPVAEVLTELKRCYLL</sequence>
<keyword evidence="2" id="KW-1185">Reference proteome</keyword>
<proteinExistence type="predicted"/>
<organism evidence="1 2">
    <name type="scientific">Thermogutta terrifontis</name>
    <dbReference type="NCBI Taxonomy" id="1331910"/>
    <lineage>
        <taxon>Bacteria</taxon>
        <taxon>Pseudomonadati</taxon>
        <taxon>Planctomycetota</taxon>
        <taxon>Planctomycetia</taxon>
        <taxon>Pirellulales</taxon>
        <taxon>Thermoguttaceae</taxon>
        <taxon>Thermogutta</taxon>
    </lineage>
</organism>
<evidence type="ECO:0000313" key="1">
    <source>
        <dbReference type="EMBL" id="ASV75202.1"/>
    </source>
</evidence>
<dbReference type="SUPFAM" id="SSF51445">
    <property type="entry name" value="(Trans)glycosidases"/>
    <property type="match status" value="1"/>
</dbReference>
<reference evidence="1 2" key="1">
    <citation type="journal article" name="Front. Microbiol.">
        <title>Sugar Metabolism of the First Thermophilic Planctomycete Thermogutta terrifontis: Comparative Genomic and Transcriptomic Approaches.</title>
        <authorList>
            <person name="Elcheninov A.G."/>
            <person name="Menzel P."/>
            <person name="Gudbergsdottir S.R."/>
            <person name="Slesarev A.I."/>
            <person name="Kadnikov V.V."/>
            <person name="Krogh A."/>
            <person name="Bonch-Osmolovskaya E.A."/>
            <person name="Peng X."/>
            <person name="Kublanov I.V."/>
        </authorList>
    </citation>
    <scope>NUCLEOTIDE SEQUENCE [LARGE SCALE GENOMIC DNA]</scope>
    <source>
        <strain evidence="1 2">R1</strain>
    </source>
</reference>
<dbReference type="InterPro" id="IPR017853">
    <property type="entry name" value="GH"/>
</dbReference>
<dbReference type="KEGG" id="ttf:THTE_2600"/>
<dbReference type="Gene3D" id="3.20.20.80">
    <property type="entry name" value="Glycosidases"/>
    <property type="match status" value="1"/>
</dbReference>
<evidence type="ECO:0008006" key="3">
    <source>
        <dbReference type="Google" id="ProtNLM"/>
    </source>
</evidence>
<dbReference type="Proteomes" id="UP000215086">
    <property type="component" value="Chromosome"/>
</dbReference>
<dbReference type="RefSeq" id="WP_095415331.1">
    <property type="nucleotide sequence ID" value="NZ_CP018477.1"/>
</dbReference>
<protein>
    <recommendedName>
        <fullName evidence="3">GH10 domain-containing protein</fullName>
    </recommendedName>
</protein>
<accession>A0A286RGY3</accession>
<evidence type="ECO:0000313" key="2">
    <source>
        <dbReference type="Proteomes" id="UP000215086"/>
    </source>
</evidence>
<dbReference type="OrthoDB" id="290971at2"/>
<dbReference type="AlphaFoldDB" id="A0A286RGY3"/>
<dbReference type="EMBL" id="CP018477">
    <property type="protein sequence ID" value="ASV75202.1"/>
    <property type="molecule type" value="Genomic_DNA"/>
</dbReference>